<accession>A0A024GZV7</accession>
<protein>
    <submittedName>
        <fullName evidence="1">Uncharacterized protein</fullName>
    </submittedName>
</protein>
<evidence type="ECO:0000313" key="1">
    <source>
        <dbReference type="EMBL" id="CCQ45024.1"/>
    </source>
</evidence>
<dbReference type="AlphaFoldDB" id="A0A024GZV7"/>
<dbReference type="Proteomes" id="UP000035722">
    <property type="component" value="Unassembled WGS sequence"/>
</dbReference>
<dbReference type="EMBL" id="CAQI01000031">
    <property type="protein sequence ID" value="CCQ45024.1"/>
    <property type="molecule type" value="Genomic_DNA"/>
</dbReference>
<evidence type="ECO:0000313" key="2">
    <source>
        <dbReference type="Proteomes" id="UP000035722"/>
    </source>
</evidence>
<proteinExistence type="predicted"/>
<keyword evidence="2" id="KW-1185">Reference proteome</keyword>
<reference evidence="2" key="1">
    <citation type="journal article" date="2014" name="Genome Announc.">
        <title>Genome Sequence of Arthrobacter siccitolerans 4J27, a Xeroprotectant-Producing Desiccation-Tolerant Microorganism.</title>
        <authorList>
            <person name="Manzanera M."/>
            <person name="Santa-Cruz-Calvo L."/>
            <person name="Vilchez J.I."/>
            <person name="Garcia-Fontana C."/>
            <person name="Silva-Castro G.A."/>
            <person name="Calvo C."/>
            <person name="Gonzalez-Lopez J."/>
        </authorList>
    </citation>
    <scope>NUCLEOTIDE SEQUENCE [LARGE SCALE GENOMIC DNA]</scope>
    <source>
        <strain evidence="2">4J27</strain>
    </source>
</reference>
<name>A0A024GZV7_9MICC</name>
<gene>
    <name evidence="1" type="ORF">ARTSIC4J27_956</name>
</gene>
<organism evidence="1 2">
    <name type="scientific">Pseudarthrobacter siccitolerans</name>
    <dbReference type="NCBI Taxonomy" id="861266"/>
    <lineage>
        <taxon>Bacteria</taxon>
        <taxon>Bacillati</taxon>
        <taxon>Actinomycetota</taxon>
        <taxon>Actinomycetes</taxon>
        <taxon>Micrococcales</taxon>
        <taxon>Micrococcaceae</taxon>
        <taxon>Pseudarthrobacter</taxon>
    </lineage>
</organism>
<comment type="caution">
    <text evidence="1">The sequence shown here is derived from an EMBL/GenBank/DDBJ whole genome shotgun (WGS) entry which is preliminary data.</text>
</comment>
<sequence>MVRAAVTEACLLELPDVDNLSSRMLASTKTGSGPFATFHDSTTNAWTRFEPWMTTVRDRDTG</sequence>